<keyword evidence="1" id="KW-1133">Transmembrane helix</keyword>
<reference evidence="2" key="1">
    <citation type="submission" date="2024-01" db="EMBL/GenBank/DDBJ databases">
        <title>Genome sequence of Mycoplasma ciconiae type strain DSM 25251.</title>
        <authorList>
            <person name="Spergser J."/>
        </authorList>
    </citation>
    <scope>NUCLEOTIDE SEQUENCE [LARGE SCALE GENOMIC DNA]</scope>
    <source>
        <strain evidence="2">DSM 25251</strain>
    </source>
</reference>
<dbReference type="EMBL" id="JAZDWZ010000001">
    <property type="protein sequence ID" value="MEE3928071.1"/>
    <property type="molecule type" value="Genomic_DNA"/>
</dbReference>
<keyword evidence="3" id="KW-1185">Reference proteome</keyword>
<accession>A0ABU7MM69</accession>
<organism evidence="2 3">
    <name type="scientific">Mycoplasmopsis ciconiae</name>
    <dbReference type="NCBI Taxonomy" id="561067"/>
    <lineage>
        <taxon>Bacteria</taxon>
        <taxon>Bacillati</taxon>
        <taxon>Mycoplasmatota</taxon>
        <taxon>Mycoplasmoidales</taxon>
        <taxon>Metamycoplasmataceae</taxon>
        <taxon>Mycoplasmopsis</taxon>
    </lineage>
</organism>
<sequence length="80" mass="8850">MKLNEFEKLTPQEYSKITPGSSLALLVSTLPSLISAIAPLVGLIKASISDNGEIKTKESTFKWDYQKSNSANKEKNVFLF</sequence>
<evidence type="ECO:0000256" key="1">
    <source>
        <dbReference type="SAM" id="Phobius"/>
    </source>
</evidence>
<gene>
    <name evidence="2" type="ORF">V2E24_00575</name>
</gene>
<evidence type="ECO:0000313" key="2">
    <source>
        <dbReference type="EMBL" id="MEE3928071.1"/>
    </source>
</evidence>
<evidence type="ECO:0008006" key="4">
    <source>
        <dbReference type="Google" id="ProtNLM"/>
    </source>
</evidence>
<feature type="transmembrane region" description="Helical" evidence="1">
    <location>
        <begin position="20"/>
        <end position="44"/>
    </location>
</feature>
<dbReference type="Proteomes" id="UP001344817">
    <property type="component" value="Unassembled WGS sequence"/>
</dbReference>
<protein>
    <recommendedName>
        <fullName evidence="4">Bacteriocin</fullName>
    </recommendedName>
</protein>
<keyword evidence="1" id="KW-0472">Membrane</keyword>
<name>A0ABU7MM69_9BACT</name>
<evidence type="ECO:0000313" key="3">
    <source>
        <dbReference type="Proteomes" id="UP001344817"/>
    </source>
</evidence>
<dbReference type="RefSeq" id="WP_330500486.1">
    <property type="nucleotide sequence ID" value="NZ_JAZDWZ010000001.1"/>
</dbReference>
<keyword evidence="1" id="KW-0812">Transmembrane</keyword>
<proteinExistence type="predicted"/>
<comment type="caution">
    <text evidence="2">The sequence shown here is derived from an EMBL/GenBank/DDBJ whole genome shotgun (WGS) entry which is preliminary data.</text>
</comment>